<dbReference type="AlphaFoldDB" id="A0AA37WGL1"/>
<accession>A0AA37WGL1</accession>
<name>A0AA37WGL1_9BACT</name>
<reference evidence="1" key="2">
    <citation type="submission" date="2023-01" db="EMBL/GenBank/DDBJ databases">
        <title>Draft genome sequence of Portibacter lacus strain NBRC 108769.</title>
        <authorList>
            <person name="Sun Q."/>
            <person name="Mori K."/>
        </authorList>
    </citation>
    <scope>NUCLEOTIDE SEQUENCE</scope>
    <source>
        <strain evidence="1">NBRC 108769</strain>
    </source>
</reference>
<proteinExistence type="predicted"/>
<keyword evidence="2" id="KW-1185">Reference proteome</keyword>
<organism evidence="1 2">
    <name type="scientific">Portibacter lacus</name>
    <dbReference type="NCBI Taxonomy" id="1099794"/>
    <lineage>
        <taxon>Bacteria</taxon>
        <taxon>Pseudomonadati</taxon>
        <taxon>Bacteroidota</taxon>
        <taxon>Saprospiria</taxon>
        <taxon>Saprospirales</taxon>
        <taxon>Haliscomenobacteraceae</taxon>
        <taxon>Portibacter</taxon>
    </lineage>
</organism>
<sequence length="151" mass="17909">MGTSIIFNDAGRIIDYTYFFPGNQQLKGWWNRWYFNTSLQPNLGIKRNILNHGDWNYYVGINNTFSLSLFKSMYNSGFLLQHRFSRVTLEPFANELFISTGLQKGRRSFHLDFRAVHMKFLDEAIENNGSKLDFYNPFKIRFRVGYNLHTI</sequence>
<reference evidence="1" key="1">
    <citation type="journal article" date="2014" name="Int. J. Syst. Evol. Microbiol.">
        <title>Complete genome sequence of Corynebacterium casei LMG S-19264T (=DSM 44701T), isolated from a smear-ripened cheese.</title>
        <authorList>
            <consortium name="US DOE Joint Genome Institute (JGI-PGF)"/>
            <person name="Walter F."/>
            <person name="Albersmeier A."/>
            <person name="Kalinowski J."/>
            <person name="Ruckert C."/>
        </authorList>
    </citation>
    <scope>NUCLEOTIDE SEQUENCE</scope>
    <source>
        <strain evidence="1">NBRC 108769</strain>
    </source>
</reference>
<evidence type="ECO:0000313" key="2">
    <source>
        <dbReference type="Proteomes" id="UP001156666"/>
    </source>
</evidence>
<evidence type="ECO:0000313" key="1">
    <source>
        <dbReference type="EMBL" id="GLR18000.1"/>
    </source>
</evidence>
<protein>
    <submittedName>
        <fullName evidence="1">Uncharacterized protein</fullName>
    </submittedName>
</protein>
<dbReference type="Proteomes" id="UP001156666">
    <property type="component" value="Unassembled WGS sequence"/>
</dbReference>
<comment type="caution">
    <text evidence="1">The sequence shown here is derived from an EMBL/GenBank/DDBJ whole genome shotgun (WGS) entry which is preliminary data.</text>
</comment>
<gene>
    <name evidence="1" type="ORF">GCM10007940_26150</name>
</gene>
<dbReference type="EMBL" id="BSOH01000014">
    <property type="protein sequence ID" value="GLR18000.1"/>
    <property type="molecule type" value="Genomic_DNA"/>
</dbReference>